<accession>A0ABY6P367</accession>
<dbReference type="Proteomes" id="UP001164965">
    <property type="component" value="Chromosome"/>
</dbReference>
<dbReference type="Gene3D" id="3.60.21.70">
    <property type="entry name" value="PhoD-like phosphatase"/>
    <property type="match status" value="1"/>
</dbReference>
<organism evidence="3 4">
    <name type="scientific">Rhodococcus antarcticus</name>
    <dbReference type="NCBI Taxonomy" id="2987751"/>
    <lineage>
        <taxon>Bacteria</taxon>
        <taxon>Bacillati</taxon>
        <taxon>Actinomycetota</taxon>
        <taxon>Actinomycetes</taxon>
        <taxon>Mycobacteriales</taxon>
        <taxon>Nocardiaceae</taxon>
        <taxon>Rhodococcus</taxon>
    </lineage>
</organism>
<protein>
    <submittedName>
        <fullName evidence="3">Alkaline phosphatase family protein</fullName>
    </submittedName>
</protein>
<keyword evidence="4" id="KW-1185">Reference proteome</keyword>
<dbReference type="RefSeq" id="WP_265384194.1">
    <property type="nucleotide sequence ID" value="NZ_CP110615.1"/>
</dbReference>
<dbReference type="InterPro" id="IPR056702">
    <property type="entry name" value="DUF7800"/>
</dbReference>
<dbReference type="InterPro" id="IPR038607">
    <property type="entry name" value="PhoD-like_sf"/>
</dbReference>
<dbReference type="EMBL" id="CP110615">
    <property type="protein sequence ID" value="UZJ26090.1"/>
    <property type="molecule type" value="Genomic_DNA"/>
</dbReference>
<dbReference type="PANTHER" id="PTHR37031">
    <property type="entry name" value="METALLOPHOSPHATASE BINDING DOMAIN PROTEIN"/>
    <property type="match status" value="1"/>
</dbReference>
<dbReference type="Pfam" id="PF25077">
    <property type="entry name" value="DUF7800"/>
    <property type="match status" value="1"/>
</dbReference>
<gene>
    <name evidence="3" type="ORF">RHODO2019_06605</name>
</gene>
<dbReference type="InterPro" id="IPR029052">
    <property type="entry name" value="Metallo-depent_PP-like"/>
</dbReference>
<reference evidence="3" key="1">
    <citation type="submission" date="2022-10" db="EMBL/GenBank/DDBJ databases">
        <title>Rhodococcus sp.75.</title>
        <authorList>
            <person name="Sun M."/>
        </authorList>
    </citation>
    <scope>NUCLEOTIDE SEQUENCE</scope>
    <source>
        <strain evidence="3">75</strain>
    </source>
</reference>
<evidence type="ECO:0000259" key="2">
    <source>
        <dbReference type="Pfam" id="PF25077"/>
    </source>
</evidence>
<dbReference type="InterPro" id="IPR018946">
    <property type="entry name" value="PhoD-like_MPP"/>
</dbReference>
<name>A0ABY6P367_9NOCA</name>
<evidence type="ECO:0000313" key="3">
    <source>
        <dbReference type="EMBL" id="UZJ26090.1"/>
    </source>
</evidence>
<dbReference type="Pfam" id="PF09423">
    <property type="entry name" value="PhoD"/>
    <property type="match status" value="1"/>
</dbReference>
<dbReference type="CDD" id="cd07389">
    <property type="entry name" value="MPP_PhoD"/>
    <property type="match status" value="1"/>
</dbReference>
<sequence>MTAPTIVLGPLLRHVDATEATVWVETDAPCEVRVRCGDVEATARTWGVHGHHYVLLALEGLEPGTATPYAVDLDGATVWPSAGDRPSTVRTRGRGDDVRIAFGSCRKAEGVDAEALGRFGADALVAMATRMSSAGHEDWPDAMLFVGDQIYADEPSEDLRARLRARRAAGEGPQGAIGADEVTEEICDFEEYTWLYHESWAPADVRWLLSTVPTCMILDDHDLRDDWNSSWSWRQEIRTRPWWRDRVVGAFSSYWVYQHLGNLSPRELESDVLYAAVRAAGSDAEREQLLADFSWRADTEPGSARWSYHRDFGRTRLLVVDSRCSRRLDPDDRAMVDEAEWEWVRETALDADVDHLLIGTSLPFLLLPGLHHLEGWNEATAEGAWGRAYGAVAEKIRLAVDLEHWAAFRSSFDAMVELVQQVATGPRPPASVLWLSGDVHCSYLAEAHVEGVDADRTTVRQLTMSPFRNPLNVPIQVANRLAQTPAVARALRGLSRRAGVTEPAISWDVDDGPWFDNGVMTVVLHGRAAAVDVDHAWVDPTGTQGLRRTLHRRLT</sequence>
<dbReference type="SUPFAM" id="SSF56300">
    <property type="entry name" value="Metallo-dependent phosphatases"/>
    <property type="match status" value="1"/>
</dbReference>
<dbReference type="PANTHER" id="PTHR37031:SF2">
    <property type="entry name" value="PHOD-LIKE PHOSPHATASE METALLOPHOSPHATASE DOMAIN-CONTAINING PROTEIN"/>
    <property type="match status" value="1"/>
</dbReference>
<feature type="domain" description="PhoD-like phosphatase metallophosphatase" evidence="1">
    <location>
        <begin position="138"/>
        <end position="451"/>
    </location>
</feature>
<evidence type="ECO:0000313" key="4">
    <source>
        <dbReference type="Proteomes" id="UP001164965"/>
    </source>
</evidence>
<evidence type="ECO:0000259" key="1">
    <source>
        <dbReference type="Pfam" id="PF09423"/>
    </source>
</evidence>
<feature type="domain" description="DUF7800" evidence="2">
    <location>
        <begin position="5"/>
        <end position="86"/>
    </location>
</feature>
<proteinExistence type="predicted"/>